<dbReference type="EC" id="3.1.13.5" evidence="2"/>
<dbReference type="InterPro" id="IPR010997">
    <property type="entry name" value="HRDC-like_sf"/>
</dbReference>
<accession>A0A5B9P9Z3</accession>
<gene>
    <name evidence="2" type="primary">rnd</name>
    <name evidence="2" type="ORF">MFFC18_15890</name>
</gene>
<dbReference type="GO" id="GO:0008408">
    <property type="term" value="F:3'-5' exonuclease activity"/>
    <property type="evidence" value="ECO:0007669"/>
    <property type="project" value="InterPro"/>
</dbReference>
<dbReference type="Gene3D" id="3.30.420.10">
    <property type="entry name" value="Ribonuclease H-like superfamily/Ribonuclease H"/>
    <property type="match status" value="1"/>
</dbReference>
<dbReference type="PANTHER" id="PTHR47649:SF1">
    <property type="entry name" value="RIBONUCLEASE D"/>
    <property type="match status" value="1"/>
</dbReference>
<dbReference type="KEGG" id="mff:MFFC18_15890"/>
<dbReference type="InterPro" id="IPR012337">
    <property type="entry name" value="RNaseH-like_sf"/>
</dbReference>
<dbReference type="AlphaFoldDB" id="A0A5B9P9Z3"/>
<dbReference type="GO" id="GO:0006139">
    <property type="term" value="P:nucleobase-containing compound metabolic process"/>
    <property type="evidence" value="ECO:0007669"/>
    <property type="project" value="InterPro"/>
</dbReference>
<organism evidence="2 3">
    <name type="scientific">Mariniblastus fucicola</name>
    <dbReference type="NCBI Taxonomy" id="980251"/>
    <lineage>
        <taxon>Bacteria</taxon>
        <taxon>Pseudomonadati</taxon>
        <taxon>Planctomycetota</taxon>
        <taxon>Planctomycetia</taxon>
        <taxon>Pirellulales</taxon>
        <taxon>Pirellulaceae</taxon>
        <taxon>Mariniblastus</taxon>
    </lineage>
</organism>
<dbReference type="SMART" id="SM00474">
    <property type="entry name" value="35EXOc"/>
    <property type="match status" value="1"/>
</dbReference>
<dbReference type="GO" id="GO:0000166">
    <property type="term" value="F:nucleotide binding"/>
    <property type="evidence" value="ECO:0007669"/>
    <property type="project" value="InterPro"/>
</dbReference>
<dbReference type="SUPFAM" id="SSF47819">
    <property type="entry name" value="HRDC-like"/>
    <property type="match status" value="2"/>
</dbReference>
<dbReference type="InterPro" id="IPR002562">
    <property type="entry name" value="3'-5'_exonuclease_dom"/>
</dbReference>
<evidence type="ECO:0000313" key="2">
    <source>
        <dbReference type="EMBL" id="QEG21730.1"/>
    </source>
</evidence>
<evidence type="ECO:0000313" key="3">
    <source>
        <dbReference type="Proteomes" id="UP000322214"/>
    </source>
</evidence>
<dbReference type="CDD" id="cd06142">
    <property type="entry name" value="RNaseD_exo"/>
    <property type="match status" value="1"/>
</dbReference>
<dbReference type="Gene3D" id="1.10.150.80">
    <property type="entry name" value="HRDC domain"/>
    <property type="match status" value="1"/>
</dbReference>
<protein>
    <submittedName>
        <fullName evidence="2">Ribonuclease D</fullName>
        <ecNumber evidence="2">3.1.13.5</ecNumber>
    </submittedName>
</protein>
<keyword evidence="3" id="KW-1185">Reference proteome</keyword>
<dbReference type="SMART" id="SM00341">
    <property type="entry name" value="HRDC"/>
    <property type="match status" value="1"/>
</dbReference>
<proteinExistence type="predicted"/>
<dbReference type="GO" id="GO:0003676">
    <property type="term" value="F:nucleic acid binding"/>
    <property type="evidence" value="ECO:0007669"/>
    <property type="project" value="InterPro"/>
</dbReference>
<dbReference type="InterPro" id="IPR036397">
    <property type="entry name" value="RNaseH_sf"/>
</dbReference>
<evidence type="ECO:0000259" key="1">
    <source>
        <dbReference type="PROSITE" id="PS50967"/>
    </source>
</evidence>
<reference evidence="2 3" key="1">
    <citation type="submission" date="2019-08" db="EMBL/GenBank/DDBJ databases">
        <title>Deep-cultivation of Planctomycetes and their phenomic and genomic characterization uncovers novel biology.</title>
        <authorList>
            <person name="Wiegand S."/>
            <person name="Jogler M."/>
            <person name="Boedeker C."/>
            <person name="Pinto D."/>
            <person name="Vollmers J."/>
            <person name="Rivas-Marin E."/>
            <person name="Kohn T."/>
            <person name="Peeters S.H."/>
            <person name="Heuer A."/>
            <person name="Rast P."/>
            <person name="Oberbeckmann S."/>
            <person name="Bunk B."/>
            <person name="Jeske O."/>
            <person name="Meyerdierks A."/>
            <person name="Storesund J.E."/>
            <person name="Kallscheuer N."/>
            <person name="Luecker S."/>
            <person name="Lage O.M."/>
            <person name="Pohl T."/>
            <person name="Merkel B.J."/>
            <person name="Hornburger P."/>
            <person name="Mueller R.-W."/>
            <person name="Bruemmer F."/>
            <person name="Labrenz M."/>
            <person name="Spormann A.M."/>
            <person name="Op den Camp H."/>
            <person name="Overmann J."/>
            <person name="Amann R."/>
            <person name="Jetten M.S.M."/>
            <person name="Mascher T."/>
            <person name="Medema M.H."/>
            <person name="Devos D.P."/>
            <person name="Kaster A.-K."/>
            <person name="Ovreas L."/>
            <person name="Rohde M."/>
            <person name="Galperin M.Y."/>
            <person name="Jogler C."/>
        </authorList>
    </citation>
    <scope>NUCLEOTIDE SEQUENCE [LARGE SCALE GENOMIC DNA]</scope>
    <source>
        <strain evidence="2 3">FC18</strain>
    </source>
</reference>
<dbReference type="Pfam" id="PF00570">
    <property type="entry name" value="HRDC"/>
    <property type="match status" value="1"/>
</dbReference>
<sequence>MSELPEFEFITTDSALESLCKRLESAKYIGFDTEFVSENRYRPELCLLQVATESEYAIVDTMEVSNVDLFWKALCTGDHVTIVHAAREEFLFCYRAIGQRPVNFFDVQLAAGLIGMDYPSSYGNLVSRVIGESLDKGETRTDWARRPLSDRQMAYALQDVTHLIPLYNKILKKLTKLGRCDWIRDEMNSWQGELEKTIDEPQWRRVSGIANMNRKSLAIVRELWIWRDGEAERKNRAPRRVLADDLIAELAKRGSSDIERLRAIRGFENRVARNAIQPISDAIEKALSLNKDDYPKKLPRSKTTNLGLLGQFINIALKVVCREQNIASSIVGTSDEVRNLAAWRMGVLDLKTPPKLATGWRAGLVGQLVEKILDGSIAISVNDPLSDHPLTLRED</sequence>
<feature type="domain" description="HRDC" evidence="1">
    <location>
        <begin position="213"/>
        <end position="293"/>
    </location>
</feature>
<dbReference type="InterPro" id="IPR002121">
    <property type="entry name" value="HRDC_dom"/>
</dbReference>
<dbReference type="RefSeq" id="WP_075085413.1">
    <property type="nucleotide sequence ID" value="NZ_CP042912.1"/>
</dbReference>
<dbReference type="Pfam" id="PF01612">
    <property type="entry name" value="DNA_pol_A_exo1"/>
    <property type="match status" value="1"/>
</dbReference>
<dbReference type="STRING" id="980251.GCA_001642875_03190"/>
<dbReference type="InterPro" id="IPR044876">
    <property type="entry name" value="HRDC_dom_sf"/>
</dbReference>
<dbReference type="InterPro" id="IPR051086">
    <property type="entry name" value="RNase_D-like"/>
</dbReference>
<dbReference type="OrthoDB" id="9800549at2"/>
<dbReference type="PANTHER" id="PTHR47649">
    <property type="entry name" value="RIBONUCLEASE D"/>
    <property type="match status" value="1"/>
</dbReference>
<dbReference type="Proteomes" id="UP000322214">
    <property type="component" value="Chromosome"/>
</dbReference>
<dbReference type="SUPFAM" id="SSF53098">
    <property type="entry name" value="Ribonuclease H-like"/>
    <property type="match status" value="1"/>
</dbReference>
<keyword evidence="2" id="KW-0378">Hydrolase</keyword>
<dbReference type="GO" id="GO:0033890">
    <property type="term" value="F:ribonuclease D activity"/>
    <property type="evidence" value="ECO:0007669"/>
    <property type="project" value="UniProtKB-EC"/>
</dbReference>
<name>A0A5B9P9Z3_9BACT</name>
<dbReference type="EMBL" id="CP042912">
    <property type="protein sequence ID" value="QEG21730.1"/>
    <property type="molecule type" value="Genomic_DNA"/>
</dbReference>
<dbReference type="PROSITE" id="PS50967">
    <property type="entry name" value="HRDC"/>
    <property type="match status" value="1"/>
</dbReference>